<protein>
    <submittedName>
        <fullName evidence="1">Uncharacterized protein</fullName>
    </submittedName>
</protein>
<comment type="caution">
    <text evidence="1">The sequence shown here is derived from an EMBL/GenBank/DDBJ whole genome shotgun (WGS) entry which is preliminary data.</text>
</comment>
<name>A0A448WHI5_9PLAT</name>
<organism evidence="1 2">
    <name type="scientific">Protopolystoma xenopodis</name>
    <dbReference type="NCBI Taxonomy" id="117903"/>
    <lineage>
        <taxon>Eukaryota</taxon>
        <taxon>Metazoa</taxon>
        <taxon>Spiralia</taxon>
        <taxon>Lophotrochozoa</taxon>
        <taxon>Platyhelminthes</taxon>
        <taxon>Monogenea</taxon>
        <taxon>Polyopisthocotylea</taxon>
        <taxon>Polystomatidea</taxon>
        <taxon>Polystomatidae</taxon>
        <taxon>Protopolystoma</taxon>
    </lineage>
</organism>
<reference evidence="1" key="1">
    <citation type="submission" date="2018-11" db="EMBL/GenBank/DDBJ databases">
        <authorList>
            <consortium name="Pathogen Informatics"/>
        </authorList>
    </citation>
    <scope>NUCLEOTIDE SEQUENCE</scope>
</reference>
<gene>
    <name evidence="1" type="ORF">PXEA_LOCUS5274</name>
</gene>
<evidence type="ECO:0000313" key="2">
    <source>
        <dbReference type="Proteomes" id="UP000784294"/>
    </source>
</evidence>
<dbReference type="AlphaFoldDB" id="A0A448WHI5"/>
<dbReference type="Proteomes" id="UP000784294">
    <property type="component" value="Unassembled WGS sequence"/>
</dbReference>
<dbReference type="EMBL" id="CAAALY010013012">
    <property type="protein sequence ID" value="VEL11834.1"/>
    <property type="molecule type" value="Genomic_DNA"/>
</dbReference>
<sequence length="92" mass="10959">MHSISTLHKNICFWSLQRREWCTNALKRTVLSILAAMRLITWRYIKWLGIPSILTSSSRVQLTGQLRFGITIRRMFNSVLNFYGLYFFDLWA</sequence>
<keyword evidence="2" id="KW-1185">Reference proteome</keyword>
<accession>A0A448WHI5</accession>
<evidence type="ECO:0000313" key="1">
    <source>
        <dbReference type="EMBL" id="VEL11834.1"/>
    </source>
</evidence>
<proteinExistence type="predicted"/>